<name>A0ABC8U420_9AQUA</name>
<gene>
    <name evidence="1" type="ORF">ILEXP_LOCUS44579</name>
</gene>
<keyword evidence="2" id="KW-1185">Reference proteome</keyword>
<dbReference type="EMBL" id="CAUOFW020006450">
    <property type="protein sequence ID" value="CAK9174813.1"/>
    <property type="molecule type" value="Genomic_DNA"/>
</dbReference>
<evidence type="ECO:0000313" key="2">
    <source>
        <dbReference type="Proteomes" id="UP001642360"/>
    </source>
</evidence>
<accession>A0ABC8U420</accession>
<protein>
    <submittedName>
        <fullName evidence="1">Uncharacterized protein</fullName>
    </submittedName>
</protein>
<reference evidence="1 2" key="1">
    <citation type="submission" date="2024-02" db="EMBL/GenBank/DDBJ databases">
        <authorList>
            <person name="Vignale AGUSTIN F."/>
            <person name="Sosa J E."/>
            <person name="Modenutti C."/>
        </authorList>
    </citation>
    <scope>NUCLEOTIDE SEQUENCE [LARGE SCALE GENOMIC DNA]</scope>
</reference>
<dbReference type="AlphaFoldDB" id="A0ABC8U420"/>
<sequence>MISTGEAGVQFANQKDMVSWGLEASSLKQALMAKTACKYSQTDTLLMPGQPQKGTRRWTSVLRGRDLLNANLKWQVGDIETFQALGQNWLPGVVNIHRHRNLHVSLPTLKEVSGQVLQQMGAATNS</sequence>
<evidence type="ECO:0000313" key="1">
    <source>
        <dbReference type="EMBL" id="CAK9174813.1"/>
    </source>
</evidence>
<comment type="caution">
    <text evidence="1">The sequence shown here is derived from an EMBL/GenBank/DDBJ whole genome shotgun (WGS) entry which is preliminary data.</text>
</comment>
<proteinExistence type="predicted"/>
<dbReference type="Proteomes" id="UP001642360">
    <property type="component" value="Unassembled WGS sequence"/>
</dbReference>
<organism evidence="1 2">
    <name type="scientific">Ilex paraguariensis</name>
    <name type="common">yerba mate</name>
    <dbReference type="NCBI Taxonomy" id="185542"/>
    <lineage>
        <taxon>Eukaryota</taxon>
        <taxon>Viridiplantae</taxon>
        <taxon>Streptophyta</taxon>
        <taxon>Embryophyta</taxon>
        <taxon>Tracheophyta</taxon>
        <taxon>Spermatophyta</taxon>
        <taxon>Magnoliopsida</taxon>
        <taxon>eudicotyledons</taxon>
        <taxon>Gunneridae</taxon>
        <taxon>Pentapetalae</taxon>
        <taxon>asterids</taxon>
        <taxon>campanulids</taxon>
        <taxon>Aquifoliales</taxon>
        <taxon>Aquifoliaceae</taxon>
        <taxon>Ilex</taxon>
    </lineage>
</organism>